<keyword evidence="13" id="KW-1133">Transmembrane helix</keyword>
<dbReference type="SMART" id="SM00091">
    <property type="entry name" value="PAS"/>
    <property type="match status" value="1"/>
</dbReference>
<dbReference type="Gene3D" id="3.40.50.2300">
    <property type="match status" value="1"/>
</dbReference>
<dbReference type="InterPro" id="IPR013656">
    <property type="entry name" value="PAS_4"/>
</dbReference>
<evidence type="ECO:0000256" key="7">
    <source>
        <dbReference type="ARBA" id="ARBA00022777"/>
    </source>
</evidence>
<evidence type="ECO:0000259" key="15">
    <source>
        <dbReference type="PROSITE" id="PS50110"/>
    </source>
</evidence>
<dbReference type="SMART" id="SM00387">
    <property type="entry name" value="HATPase_c"/>
    <property type="match status" value="1"/>
</dbReference>
<dbReference type="Pfam" id="PF02518">
    <property type="entry name" value="HATPase_c"/>
    <property type="match status" value="1"/>
</dbReference>
<evidence type="ECO:0000259" key="17">
    <source>
        <dbReference type="PROSITE" id="PS50885"/>
    </source>
</evidence>
<feature type="domain" description="Histidine kinase" evidence="14">
    <location>
        <begin position="367"/>
        <end position="586"/>
    </location>
</feature>
<protein>
    <recommendedName>
        <fullName evidence="11">Sensory/regulatory protein RpfC</fullName>
        <ecNumber evidence="3">2.7.13.3</ecNumber>
    </recommendedName>
</protein>
<dbReference type="Gene3D" id="3.30.565.10">
    <property type="entry name" value="Histidine kinase-like ATPase, C-terminal domain"/>
    <property type="match status" value="1"/>
</dbReference>
<comment type="subcellular location">
    <subcellularLocation>
        <location evidence="2">Membrane</location>
    </subcellularLocation>
</comment>
<dbReference type="InterPro" id="IPR011006">
    <property type="entry name" value="CheY-like_superfamily"/>
</dbReference>
<evidence type="ECO:0000256" key="4">
    <source>
        <dbReference type="ARBA" id="ARBA00022553"/>
    </source>
</evidence>
<proteinExistence type="predicted"/>
<feature type="modified residue" description="4-aspartylphosphate" evidence="12">
    <location>
        <position position="663"/>
    </location>
</feature>
<feature type="transmembrane region" description="Helical" evidence="13">
    <location>
        <begin position="151"/>
        <end position="169"/>
    </location>
</feature>
<dbReference type="InterPro" id="IPR003594">
    <property type="entry name" value="HATPase_dom"/>
</dbReference>
<dbReference type="GO" id="GO:0000155">
    <property type="term" value="F:phosphorelay sensor kinase activity"/>
    <property type="evidence" value="ECO:0007669"/>
    <property type="project" value="InterPro"/>
</dbReference>
<evidence type="ECO:0000256" key="2">
    <source>
        <dbReference type="ARBA" id="ARBA00004370"/>
    </source>
</evidence>
<keyword evidence="6" id="KW-0547">Nucleotide-binding</keyword>
<dbReference type="SUPFAM" id="SSF158472">
    <property type="entry name" value="HAMP domain-like"/>
    <property type="match status" value="1"/>
</dbReference>
<keyword evidence="8" id="KW-0067">ATP-binding</keyword>
<gene>
    <name evidence="18" type="ORF">MAIT1_00584</name>
</gene>
<dbReference type="SUPFAM" id="SSF55785">
    <property type="entry name" value="PYP-like sensor domain (PAS domain)"/>
    <property type="match status" value="1"/>
</dbReference>
<evidence type="ECO:0000256" key="8">
    <source>
        <dbReference type="ARBA" id="ARBA00022840"/>
    </source>
</evidence>
<keyword evidence="5" id="KW-0808">Transferase</keyword>
<dbReference type="PANTHER" id="PTHR45339:SF1">
    <property type="entry name" value="HYBRID SIGNAL TRANSDUCTION HISTIDINE KINASE J"/>
    <property type="match status" value="1"/>
</dbReference>
<evidence type="ECO:0000256" key="3">
    <source>
        <dbReference type="ARBA" id="ARBA00012438"/>
    </source>
</evidence>
<dbReference type="InterPro" id="IPR036890">
    <property type="entry name" value="HATPase_C_sf"/>
</dbReference>
<dbReference type="InterPro" id="IPR003661">
    <property type="entry name" value="HisK_dim/P_dom"/>
</dbReference>
<dbReference type="FunFam" id="1.10.287.130:FF:000002">
    <property type="entry name" value="Two-component osmosensing histidine kinase"/>
    <property type="match status" value="1"/>
</dbReference>
<dbReference type="InterPro" id="IPR003660">
    <property type="entry name" value="HAMP_dom"/>
</dbReference>
<evidence type="ECO:0000256" key="6">
    <source>
        <dbReference type="ARBA" id="ARBA00022741"/>
    </source>
</evidence>
<dbReference type="EC" id="2.7.13.3" evidence="3"/>
<feature type="domain" description="Response regulatory" evidence="15">
    <location>
        <begin position="614"/>
        <end position="733"/>
    </location>
</feature>
<dbReference type="RefSeq" id="WP_085446561.1">
    <property type="nucleotide sequence ID" value="NZ_LVJN01000021.1"/>
</dbReference>
<dbReference type="Gene3D" id="1.10.287.130">
    <property type="match status" value="1"/>
</dbReference>
<dbReference type="OrthoDB" id="9791542at2"/>
<dbReference type="EMBL" id="LVJN01000021">
    <property type="protein sequence ID" value="OSM00147.1"/>
    <property type="molecule type" value="Genomic_DNA"/>
</dbReference>
<dbReference type="PROSITE" id="PS50112">
    <property type="entry name" value="PAS"/>
    <property type="match status" value="1"/>
</dbReference>
<dbReference type="STRING" id="1434232.MAIT1_00584"/>
<dbReference type="InterPro" id="IPR036097">
    <property type="entry name" value="HisK_dim/P_sf"/>
</dbReference>
<evidence type="ECO:0000256" key="13">
    <source>
        <dbReference type="SAM" id="Phobius"/>
    </source>
</evidence>
<dbReference type="CDD" id="cd16922">
    <property type="entry name" value="HATPase_EvgS-ArcB-TorS-like"/>
    <property type="match status" value="1"/>
</dbReference>
<feature type="domain" description="PAS" evidence="16">
    <location>
        <begin position="228"/>
        <end position="298"/>
    </location>
</feature>
<dbReference type="Pfam" id="PF00672">
    <property type="entry name" value="HAMP"/>
    <property type="match status" value="1"/>
</dbReference>
<dbReference type="CDD" id="cd00082">
    <property type="entry name" value="HisKA"/>
    <property type="match status" value="1"/>
</dbReference>
<dbReference type="PROSITE" id="PS50885">
    <property type="entry name" value="HAMP"/>
    <property type="match status" value="1"/>
</dbReference>
<evidence type="ECO:0000313" key="19">
    <source>
        <dbReference type="Proteomes" id="UP000194003"/>
    </source>
</evidence>
<keyword evidence="4 12" id="KW-0597">Phosphoprotein</keyword>
<dbReference type="Gene3D" id="6.10.340.10">
    <property type="match status" value="1"/>
</dbReference>
<dbReference type="InterPro" id="IPR035965">
    <property type="entry name" value="PAS-like_dom_sf"/>
</dbReference>
<reference evidence="18 19" key="1">
    <citation type="journal article" date="2016" name="BMC Genomics">
        <title>Combined genomic and structural analyses of a cultured magnetotactic bacterium reveals its niche adaptation to a dynamic environment.</title>
        <authorList>
            <person name="Araujo A.C."/>
            <person name="Morillo V."/>
            <person name="Cypriano J."/>
            <person name="Teixeira L.C."/>
            <person name="Leao P."/>
            <person name="Lyra S."/>
            <person name="Almeida L.G."/>
            <person name="Bazylinski D.A."/>
            <person name="Vasconcellos A.T."/>
            <person name="Abreu F."/>
            <person name="Lins U."/>
        </authorList>
    </citation>
    <scope>NUCLEOTIDE SEQUENCE [LARGE SCALE GENOMIC DNA]</scope>
    <source>
        <strain evidence="18 19">IT-1</strain>
    </source>
</reference>
<feature type="transmembrane region" description="Helical" evidence="13">
    <location>
        <begin position="13"/>
        <end position="31"/>
    </location>
</feature>
<dbReference type="Proteomes" id="UP000194003">
    <property type="component" value="Unassembled WGS sequence"/>
</dbReference>
<keyword evidence="9" id="KW-0902">Two-component regulatory system</keyword>
<dbReference type="NCBIfam" id="TIGR00229">
    <property type="entry name" value="sensory_box"/>
    <property type="match status" value="1"/>
</dbReference>
<evidence type="ECO:0000256" key="1">
    <source>
        <dbReference type="ARBA" id="ARBA00000085"/>
    </source>
</evidence>
<keyword evidence="7 18" id="KW-0418">Kinase</keyword>
<dbReference type="PANTHER" id="PTHR45339">
    <property type="entry name" value="HYBRID SIGNAL TRANSDUCTION HISTIDINE KINASE J"/>
    <property type="match status" value="1"/>
</dbReference>
<dbReference type="CDD" id="cd06225">
    <property type="entry name" value="HAMP"/>
    <property type="match status" value="1"/>
</dbReference>
<dbReference type="GO" id="GO:0005524">
    <property type="term" value="F:ATP binding"/>
    <property type="evidence" value="ECO:0007669"/>
    <property type="project" value="UniProtKB-KW"/>
</dbReference>
<evidence type="ECO:0000313" key="18">
    <source>
        <dbReference type="EMBL" id="OSM00147.1"/>
    </source>
</evidence>
<evidence type="ECO:0000256" key="11">
    <source>
        <dbReference type="ARBA" id="ARBA00068150"/>
    </source>
</evidence>
<evidence type="ECO:0000256" key="10">
    <source>
        <dbReference type="ARBA" id="ARBA00064003"/>
    </source>
</evidence>
<dbReference type="InterPro" id="IPR000014">
    <property type="entry name" value="PAS"/>
</dbReference>
<dbReference type="PROSITE" id="PS50109">
    <property type="entry name" value="HIS_KIN"/>
    <property type="match status" value="1"/>
</dbReference>
<evidence type="ECO:0000256" key="12">
    <source>
        <dbReference type="PROSITE-ProRule" id="PRU00169"/>
    </source>
</evidence>
<evidence type="ECO:0000256" key="5">
    <source>
        <dbReference type="ARBA" id="ARBA00022679"/>
    </source>
</evidence>
<evidence type="ECO:0000256" key="9">
    <source>
        <dbReference type="ARBA" id="ARBA00023012"/>
    </source>
</evidence>
<comment type="caution">
    <text evidence="18">The sequence shown here is derived from an EMBL/GenBank/DDBJ whole genome shotgun (WGS) entry which is preliminary data.</text>
</comment>
<dbReference type="FunFam" id="3.30.565.10:FF:000010">
    <property type="entry name" value="Sensor histidine kinase RcsC"/>
    <property type="match status" value="1"/>
</dbReference>
<keyword evidence="13" id="KW-0472">Membrane</keyword>
<dbReference type="PRINTS" id="PR00344">
    <property type="entry name" value="BCTRLSENSOR"/>
</dbReference>
<dbReference type="SMART" id="SM00304">
    <property type="entry name" value="HAMP"/>
    <property type="match status" value="1"/>
</dbReference>
<sequence length="744" mass="81990">MIPLTPTSLRWKLISIVVAIQLLGFGALMLFQYDWAQRGVRSLHALRAAEAARLLNAALAPPVVSRDLEELRAILQQVHSEQGIPYLRLHDVDGNVLAEVGDPMGQSQMARNSGGLQHIPITLSGQIYGQIDLLFAHSVQQAQWAAFKKNAPLIGLGVLALSLTMLLLLTNRMLQRLTLLEETSRCMAAGDLQARAPEEGRDELATLGHRLNAMAHSLSQRHQQLQESETRFRNLAESSYDIVCEADMQGFFHYLSPASEQILGYDRQTLMSRPFLEFILPEDRQPTIDAMGALAQGERVVDFVNRYQHPDGDVRWISWRATPDLARQRTYNIARDITDLKRQQALLTQALQRAESANRAKSDFLAAMSHEIRTPMNIVIGMGDLLMESPLNAQQQVMARRLQRAGNTLLSLINDILDLSRIEAGRMEALPRRIAMRAFAEEVVDIFHQAAQEQGIALSLELAAELPEHWCQDPERITQVLFNLVGNAIKFTPAGGRITLSVSRAEGDDQLAFAVTDSGIGIAQGEQERIFQAFSQAESGSNRRFGGAGLGLTISRRIAESLGGTLSVVSAVGQGSCFTLTLSALLCDDALDYPGQDVSAQVAATAAEQALGARILLADDSADNRLLIQAFLRNTACEISEARNGEEAVELFQRERFDLVLMDIQMPQMDGLEATRRIRVWEAEQQRPPTPVLALSAHALTDQRMSSLEAGCQEHLIKPIRKATLLEALRKWGGLTAGASAQSE</sequence>
<comment type="subunit">
    <text evidence="10">At low DSF concentrations, interacts with RpfF.</text>
</comment>
<dbReference type="Pfam" id="PF00512">
    <property type="entry name" value="HisKA"/>
    <property type="match status" value="1"/>
</dbReference>
<dbReference type="AlphaFoldDB" id="A0A1Y2JZ15"/>
<name>A0A1Y2JZ15_9PROT</name>
<dbReference type="SUPFAM" id="SSF47384">
    <property type="entry name" value="Homodimeric domain of signal transducing histidine kinase"/>
    <property type="match status" value="1"/>
</dbReference>
<dbReference type="InterPro" id="IPR005467">
    <property type="entry name" value="His_kinase_dom"/>
</dbReference>
<dbReference type="PROSITE" id="PS50110">
    <property type="entry name" value="RESPONSE_REGULATORY"/>
    <property type="match status" value="1"/>
</dbReference>
<dbReference type="Pfam" id="PF00072">
    <property type="entry name" value="Response_reg"/>
    <property type="match status" value="1"/>
</dbReference>
<dbReference type="InterPro" id="IPR001789">
    <property type="entry name" value="Sig_transdc_resp-reg_receiver"/>
</dbReference>
<organism evidence="18 19">
    <name type="scientific">Magnetofaba australis IT-1</name>
    <dbReference type="NCBI Taxonomy" id="1434232"/>
    <lineage>
        <taxon>Bacteria</taxon>
        <taxon>Pseudomonadati</taxon>
        <taxon>Pseudomonadota</taxon>
        <taxon>Magnetococcia</taxon>
        <taxon>Magnetococcales</taxon>
        <taxon>Magnetococcaceae</taxon>
        <taxon>Magnetofaba</taxon>
    </lineage>
</organism>
<dbReference type="SUPFAM" id="SSF55874">
    <property type="entry name" value="ATPase domain of HSP90 chaperone/DNA topoisomerase II/histidine kinase"/>
    <property type="match status" value="1"/>
</dbReference>
<dbReference type="SMART" id="SM00448">
    <property type="entry name" value="REC"/>
    <property type="match status" value="1"/>
</dbReference>
<dbReference type="Gene3D" id="3.30.450.20">
    <property type="entry name" value="PAS domain"/>
    <property type="match status" value="1"/>
</dbReference>
<keyword evidence="13" id="KW-0812">Transmembrane</keyword>
<dbReference type="SMART" id="SM00388">
    <property type="entry name" value="HisKA"/>
    <property type="match status" value="1"/>
</dbReference>
<evidence type="ECO:0000259" key="14">
    <source>
        <dbReference type="PROSITE" id="PS50109"/>
    </source>
</evidence>
<evidence type="ECO:0000259" key="16">
    <source>
        <dbReference type="PROSITE" id="PS50112"/>
    </source>
</evidence>
<dbReference type="SUPFAM" id="SSF52172">
    <property type="entry name" value="CheY-like"/>
    <property type="match status" value="1"/>
</dbReference>
<accession>A0A1Y2JZ15</accession>
<comment type="catalytic activity">
    <reaction evidence="1">
        <text>ATP + protein L-histidine = ADP + protein N-phospho-L-histidine.</text>
        <dbReference type="EC" id="2.7.13.3"/>
    </reaction>
</comment>
<dbReference type="InterPro" id="IPR004358">
    <property type="entry name" value="Sig_transdc_His_kin-like_C"/>
</dbReference>
<feature type="domain" description="HAMP" evidence="17">
    <location>
        <begin position="171"/>
        <end position="223"/>
    </location>
</feature>
<dbReference type="CDD" id="cd17546">
    <property type="entry name" value="REC_hyHK_CKI1_RcsC-like"/>
    <property type="match status" value="1"/>
</dbReference>
<dbReference type="GO" id="GO:0016020">
    <property type="term" value="C:membrane"/>
    <property type="evidence" value="ECO:0007669"/>
    <property type="project" value="UniProtKB-SubCell"/>
</dbReference>
<keyword evidence="19" id="KW-1185">Reference proteome</keyword>
<dbReference type="CDD" id="cd00130">
    <property type="entry name" value="PAS"/>
    <property type="match status" value="1"/>
</dbReference>
<dbReference type="Pfam" id="PF08448">
    <property type="entry name" value="PAS_4"/>
    <property type="match status" value="1"/>
</dbReference>